<feature type="non-terminal residue" evidence="2">
    <location>
        <position position="75"/>
    </location>
</feature>
<accession>W2MZU0</accession>
<protein>
    <submittedName>
        <fullName evidence="2">Uncharacterized protein</fullName>
    </submittedName>
</protein>
<keyword evidence="1" id="KW-0472">Membrane</keyword>
<keyword evidence="1" id="KW-0812">Transmembrane</keyword>
<sequence length="75" mass="8156">MTADPCLALVQAWGRSAGPASFLSLVFGVKASVISLFLRFDRRLLVLVLKSDTKAQVNLSTSGEISVKVEPEPWH</sequence>
<keyword evidence="1" id="KW-1133">Transmembrane helix</keyword>
<dbReference type="EMBL" id="KI694192">
    <property type="protein sequence ID" value="ETM41173.1"/>
    <property type="molecule type" value="Genomic_DNA"/>
</dbReference>
<proteinExistence type="predicted"/>
<name>W2MZU0_PHYNI</name>
<reference evidence="2" key="1">
    <citation type="submission" date="2013-11" db="EMBL/GenBank/DDBJ databases">
        <title>The Genome Sequence of Phytophthora parasitica IAC_01/95.</title>
        <authorList>
            <consortium name="The Broad Institute Genomics Platform"/>
            <person name="Russ C."/>
            <person name="Tyler B."/>
            <person name="Panabieres F."/>
            <person name="Shan W."/>
            <person name="Tripathy S."/>
            <person name="Grunwald N."/>
            <person name="Machado M."/>
            <person name="Johnson C.S."/>
            <person name="Arredondo F."/>
            <person name="Hong C."/>
            <person name="Coffey M."/>
            <person name="Young S.K."/>
            <person name="Zeng Q."/>
            <person name="Gargeya S."/>
            <person name="Fitzgerald M."/>
            <person name="Abouelleil A."/>
            <person name="Alvarado L."/>
            <person name="Chapman S.B."/>
            <person name="Gainer-Dewar J."/>
            <person name="Goldberg J."/>
            <person name="Griggs A."/>
            <person name="Gujja S."/>
            <person name="Hansen M."/>
            <person name="Howarth C."/>
            <person name="Imamovic A."/>
            <person name="Ireland A."/>
            <person name="Larimer J."/>
            <person name="McCowan C."/>
            <person name="Murphy C."/>
            <person name="Pearson M."/>
            <person name="Poon T.W."/>
            <person name="Priest M."/>
            <person name="Roberts A."/>
            <person name="Saif S."/>
            <person name="Shea T."/>
            <person name="Sykes S."/>
            <person name="Wortman J."/>
            <person name="Nusbaum C."/>
            <person name="Birren B."/>
        </authorList>
    </citation>
    <scope>NUCLEOTIDE SEQUENCE [LARGE SCALE GENOMIC DNA]</scope>
    <source>
        <strain evidence="2">IAC_01/95</strain>
    </source>
</reference>
<gene>
    <name evidence="2" type="ORF">L914_13037</name>
</gene>
<evidence type="ECO:0000313" key="2">
    <source>
        <dbReference type="EMBL" id="ETM41173.1"/>
    </source>
</evidence>
<dbReference type="AlphaFoldDB" id="W2MZU0"/>
<organism evidence="2">
    <name type="scientific">Phytophthora nicotianae</name>
    <name type="common">Potato buckeye rot agent</name>
    <name type="synonym">Phytophthora parasitica</name>
    <dbReference type="NCBI Taxonomy" id="4792"/>
    <lineage>
        <taxon>Eukaryota</taxon>
        <taxon>Sar</taxon>
        <taxon>Stramenopiles</taxon>
        <taxon>Oomycota</taxon>
        <taxon>Peronosporomycetes</taxon>
        <taxon>Peronosporales</taxon>
        <taxon>Peronosporaceae</taxon>
        <taxon>Phytophthora</taxon>
    </lineage>
</organism>
<evidence type="ECO:0000256" key="1">
    <source>
        <dbReference type="SAM" id="Phobius"/>
    </source>
</evidence>
<feature type="transmembrane region" description="Helical" evidence="1">
    <location>
        <begin position="20"/>
        <end position="40"/>
    </location>
</feature>
<dbReference type="Proteomes" id="UP000054532">
    <property type="component" value="Unassembled WGS sequence"/>
</dbReference>